<sequence length="194" mass="22460">MLTPSYTHKYKVRSLTFNPFRGGGIVIESHLFIDKMPSLNRYPLKVIMTNISPVITELKNDVDVVTYEGLLFDTHRNVVNDIRPTDLSKNSNWAIPDSFYKYYFRIFGDALYPYFIDLLVLKVPKSSQIPTWMKAILPLTVHTWTAYFLFVWTIIVISESVSKLCPVNLPQFQALEIFRVFILGGSYYTSCLLL</sequence>
<keyword evidence="1" id="KW-0472">Membrane</keyword>
<keyword evidence="3" id="KW-1185">Reference proteome</keyword>
<organism evidence="2 3">
    <name type="scientific">Dryococelus australis</name>
    <dbReference type="NCBI Taxonomy" id="614101"/>
    <lineage>
        <taxon>Eukaryota</taxon>
        <taxon>Metazoa</taxon>
        <taxon>Ecdysozoa</taxon>
        <taxon>Arthropoda</taxon>
        <taxon>Hexapoda</taxon>
        <taxon>Insecta</taxon>
        <taxon>Pterygota</taxon>
        <taxon>Neoptera</taxon>
        <taxon>Polyneoptera</taxon>
        <taxon>Phasmatodea</taxon>
        <taxon>Verophasmatodea</taxon>
        <taxon>Anareolatae</taxon>
        <taxon>Phasmatidae</taxon>
        <taxon>Eurycanthinae</taxon>
        <taxon>Dryococelus</taxon>
    </lineage>
</organism>
<proteinExistence type="predicted"/>
<gene>
    <name evidence="2" type="ORF">PR048_001397</name>
</gene>
<dbReference type="Proteomes" id="UP001159363">
    <property type="component" value="Chromosome 1"/>
</dbReference>
<accession>A0ABQ9IHD0</accession>
<keyword evidence="1" id="KW-1133">Transmembrane helix</keyword>
<dbReference type="EMBL" id="JARBHB010000001">
    <property type="protein sequence ID" value="KAJ8896056.1"/>
    <property type="molecule type" value="Genomic_DNA"/>
</dbReference>
<name>A0ABQ9IHD0_9NEOP</name>
<protein>
    <submittedName>
        <fullName evidence="2">Uncharacterized protein</fullName>
    </submittedName>
</protein>
<evidence type="ECO:0000313" key="2">
    <source>
        <dbReference type="EMBL" id="KAJ8896056.1"/>
    </source>
</evidence>
<feature type="transmembrane region" description="Helical" evidence="1">
    <location>
        <begin position="135"/>
        <end position="157"/>
    </location>
</feature>
<reference evidence="2 3" key="1">
    <citation type="submission" date="2023-02" db="EMBL/GenBank/DDBJ databases">
        <title>LHISI_Scaffold_Assembly.</title>
        <authorList>
            <person name="Stuart O.P."/>
            <person name="Cleave R."/>
            <person name="Magrath M.J.L."/>
            <person name="Mikheyev A.S."/>
        </authorList>
    </citation>
    <scope>NUCLEOTIDE SEQUENCE [LARGE SCALE GENOMIC DNA]</scope>
    <source>
        <strain evidence="2">Daus_M_001</strain>
        <tissue evidence="2">Leg muscle</tissue>
    </source>
</reference>
<comment type="caution">
    <text evidence="2">The sequence shown here is derived from an EMBL/GenBank/DDBJ whole genome shotgun (WGS) entry which is preliminary data.</text>
</comment>
<evidence type="ECO:0000313" key="3">
    <source>
        <dbReference type="Proteomes" id="UP001159363"/>
    </source>
</evidence>
<keyword evidence="1" id="KW-0812">Transmembrane</keyword>
<evidence type="ECO:0000256" key="1">
    <source>
        <dbReference type="SAM" id="Phobius"/>
    </source>
</evidence>